<gene>
    <name evidence="5" type="ORF">AAHA92_29987</name>
</gene>
<dbReference type="InterPro" id="IPR010989">
    <property type="entry name" value="SNARE"/>
</dbReference>
<dbReference type="Proteomes" id="UP001567538">
    <property type="component" value="Unassembled WGS sequence"/>
</dbReference>
<comment type="caution">
    <text evidence="5">The sequence shown here is derived from an EMBL/GenBank/DDBJ whole genome shotgun (WGS) entry which is preliminary data.</text>
</comment>
<accession>A0ABD1G052</accession>
<organism evidence="5 6">
    <name type="scientific">Salvia divinorum</name>
    <name type="common">Maria pastora</name>
    <name type="synonym">Diviner's sage</name>
    <dbReference type="NCBI Taxonomy" id="28513"/>
    <lineage>
        <taxon>Eukaryota</taxon>
        <taxon>Viridiplantae</taxon>
        <taxon>Streptophyta</taxon>
        <taxon>Embryophyta</taxon>
        <taxon>Tracheophyta</taxon>
        <taxon>Spermatophyta</taxon>
        <taxon>Magnoliopsida</taxon>
        <taxon>eudicotyledons</taxon>
        <taxon>Gunneridae</taxon>
        <taxon>Pentapetalae</taxon>
        <taxon>asterids</taxon>
        <taxon>lamiids</taxon>
        <taxon>Lamiales</taxon>
        <taxon>Lamiaceae</taxon>
        <taxon>Nepetoideae</taxon>
        <taxon>Mentheae</taxon>
        <taxon>Salviinae</taxon>
        <taxon>Salvia</taxon>
        <taxon>Salvia subgen. Calosphace</taxon>
    </lineage>
</organism>
<dbReference type="AlphaFoldDB" id="A0ABD1G052"/>
<evidence type="ECO:0000259" key="4">
    <source>
        <dbReference type="SMART" id="SM00503"/>
    </source>
</evidence>
<dbReference type="GO" id="GO:0015031">
    <property type="term" value="P:protein transport"/>
    <property type="evidence" value="ECO:0007669"/>
    <property type="project" value="UniProtKB-KW"/>
</dbReference>
<name>A0ABD1G052_SALDI</name>
<sequence length="304" mass="32949">MEETSSSKMHAEAEAETVAARRHDSYCLEMFYVEVENMKQDLTSLENLFNSLCESNEDIKKAEDSGTMRGIRARLNDDLDDLFKLAKQINKKYDGLVRANAAQRGSGDDQARAGLISDVVDALHALMRRFQSLRSEMETDHRQIIEAKFFAITREKATPDAIDNLIASGSPLHHASEEHGSDPMAEAVAEIQERRDAMREVRRNLMALHQVLLGIAAPPSAADARPGQDGESKPATGGDAPEASPPPAASAASGGKGGGMGGLNDYEKETRNQAYIAIVIALVIILTLVIATLRVDIALESNPP</sequence>
<protein>
    <submittedName>
        <fullName evidence="5">Syntaxin-125-like protein</fullName>
    </submittedName>
</protein>
<evidence type="ECO:0000313" key="5">
    <source>
        <dbReference type="EMBL" id="KAL1537479.1"/>
    </source>
</evidence>
<keyword evidence="6" id="KW-1185">Reference proteome</keyword>
<feature type="region of interest" description="Disordered" evidence="2">
    <location>
        <begin position="219"/>
        <end position="264"/>
    </location>
</feature>
<evidence type="ECO:0000313" key="6">
    <source>
        <dbReference type="Proteomes" id="UP001567538"/>
    </source>
</evidence>
<dbReference type="Gene3D" id="1.20.58.70">
    <property type="match status" value="1"/>
</dbReference>
<dbReference type="EMBL" id="JBEAFC010000011">
    <property type="protein sequence ID" value="KAL1537479.1"/>
    <property type="molecule type" value="Genomic_DNA"/>
</dbReference>
<keyword evidence="3" id="KW-0812">Transmembrane</keyword>
<evidence type="ECO:0000256" key="1">
    <source>
        <dbReference type="ARBA" id="ARBA00022927"/>
    </source>
</evidence>
<feature type="transmembrane region" description="Helical" evidence="3">
    <location>
        <begin position="274"/>
        <end position="295"/>
    </location>
</feature>
<dbReference type="SMART" id="SM00503">
    <property type="entry name" value="SynN"/>
    <property type="match status" value="1"/>
</dbReference>
<dbReference type="InterPro" id="IPR006011">
    <property type="entry name" value="Syntaxin_N"/>
</dbReference>
<dbReference type="SUPFAM" id="SSF47661">
    <property type="entry name" value="t-snare proteins"/>
    <property type="match status" value="1"/>
</dbReference>
<evidence type="ECO:0000256" key="2">
    <source>
        <dbReference type="SAM" id="MobiDB-lite"/>
    </source>
</evidence>
<keyword evidence="3" id="KW-1133">Transmembrane helix</keyword>
<keyword evidence="1" id="KW-0653">Protein transport</keyword>
<dbReference type="Pfam" id="PF00804">
    <property type="entry name" value="Syntaxin"/>
    <property type="match status" value="1"/>
</dbReference>
<proteinExistence type="predicted"/>
<reference evidence="5 6" key="1">
    <citation type="submission" date="2024-06" db="EMBL/GenBank/DDBJ databases">
        <title>A chromosome level genome sequence of Diviner's sage (Salvia divinorum).</title>
        <authorList>
            <person name="Ford S.A."/>
            <person name="Ro D.-K."/>
            <person name="Ness R.W."/>
            <person name="Phillips M.A."/>
        </authorList>
    </citation>
    <scope>NUCLEOTIDE SEQUENCE [LARGE SCALE GENOMIC DNA]</scope>
    <source>
        <strain evidence="5">SAF-2024a</strain>
        <tissue evidence="5">Leaf</tissue>
    </source>
</reference>
<keyword evidence="1" id="KW-0813">Transport</keyword>
<feature type="domain" description="Syntaxin N-terminal" evidence="4">
    <location>
        <begin position="23"/>
        <end position="142"/>
    </location>
</feature>
<evidence type="ECO:0000256" key="3">
    <source>
        <dbReference type="SAM" id="Phobius"/>
    </source>
</evidence>
<keyword evidence="3" id="KW-0472">Membrane</keyword>